<name>A0A1E1L671_9HELO</name>
<proteinExistence type="predicted"/>
<dbReference type="Proteomes" id="UP000178912">
    <property type="component" value="Unassembled WGS sequence"/>
</dbReference>
<accession>A0A1E1L671</accession>
<keyword evidence="2" id="KW-1185">Reference proteome</keyword>
<reference evidence="2" key="1">
    <citation type="submission" date="2016-03" db="EMBL/GenBank/DDBJ databases">
        <authorList>
            <person name="Guldener U."/>
        </authorList>
    </citation>
    <scope>NUCLEOTIDE SEQUENCE [LARGE SCALE GENOMIC DNA]</scope>
    <source>
        <strain evidence="2">04CH-RAC-A.6.1</strain>
    </source>
</reference>
<dbReference type="AlphaFoldDB" id="A0A1E1L671"/>
<evidence type="ECO:0000313" key="1">
    <source>
        <dbReference type="EMBL" id="CZT05138.1"/>
    </source>
</evidence>
<organism evidence="1 2">
    <name type="scientific">Rhynchosporium agropyri</name>
    <dbReference type="NCBI Taxonomy" id="914238"/>
    <lineage>
        <taxon>Eukaryota</taxon>
        <taxon>Fungi</taxon>
        <taxon>Dikarya</taxon>
        <taxon>Ascomycota</taxon>
        <taxon>Pezizomycotina</taxon>
        <taxon>Leotiomycetes</taxon>
        <taxon>Helotiales</taxon>
        <taxon>Ploettnerulaceae</taxon>
        <taxon>Rhynchosporium</taxon>
    </lineage>
</organism>
<evidence type="ECO:0000313" key="2">
    <source>
        <dbReference type="Proteomes" id="UP000178912"/>
    </source>
</evidence>
<sequence length="160" mass="18250">MPHVLADKYDSLEKELWLTSSNDISAKSSFTEGTLSPLDAPSPITIMSCTSPTSPPVEQGTRENIKQAKISRESSIERTLRKHVYFRYDRHTKGKVMRACQICEIPIRRCSRSSYASTYDRLLTHFLEWDRHSSSLDEATLLASRVDAHIIARKSKTVMF</sequence>
<dbReference type="EMBL" id="FJUX01000074">
    <property type="protein sequence ID" value="CZT05138.1"/>
    <property type="molecule type" value="Genomic_DNA"/>
</dbReference>
<gene>
    <name evidence="1" type="ORF">RAG0_11358</name>
</gene>
<protein>
    <submittedName>
        <fullName evidence="1">Uncharacterized protein</fullName>
    </submittedName>
</protein>